<dbReference type="AlphaFoldDB" id="A0A3S5AA58"/>
<accession>A0A3S5AA58</accession>
<protein>
    <submittedName>
        <fullName evidence="1">Uncharacterized protein</fullName>
    </submittedName>
</protein>
<sequence>MPPGRLQSSLSWINFWLANYFNLYTSVHQYPSAELEPRLHDQITAWHQRSDECNHTFMLLFPLGPIGAFYRN</sequence>
<dbReference type="Proteomes" id="UP000784294">
    <property type="component" value="Unassembled WGS sequence"/>
</dbReference>
<dbReference type="EMBL" id="CAAALY010025525">
    <property type="protein sequence ID" value="VEL15701.1"/>
    <property type="molecule type" value="Genomic_DNA"/>
</dbReference>
<organism evidence="1 2">
    <name type="scientific">Protopolystoma xenopodis</name>
    <dbReference type="NCBI Taxonomy" id="117903"/>
    <lineage>
        <taxon>Eukaryota</taxon>
        <taxon>Metazoa</taxon>
        <taxon>Spiralia</taxon>
        <taxon>Lophotrochozoa</taxon>
        <taxon>Platyhelminthes</taxon>
        <taxon>Monogenea</taxon>
        <taxon>Polyopisthocotylea</taxon>
        <taxon>Polystomatidea</taxon>
        <taxon>Polystomatidae</taxon>
        <taxon>Protopolystoma</taxon>
    </lineage>
</organism>
<name>A0A3S5AA58_9PLAT</name>
<reference evidence="1" key="1">
    <citation type="submission" date="2018-11" db="EMBL/GenBank/DDBJ databases">
        <authorList>
            <consortium name="Pathogen Informatics"/>
        </authorList>
    </citation>
    <scope>NUCLEOTIDE SEQUENCE</scope>
</reference>
<evidence type="ECO:0000313" key="2">
    <source>
        <dbReference type="Proteomes" id="UP000784294"/>
    </source>
</evidence>
<evidence type="ECO:0000313" key="1">
    <source>
        <dbReference type="EMBL" id="VEL15701.1"/>
    </source>
</evidence>
<gene>
    <name evidence="1" type="ORF">PXEA_LOCUS9141</name>
</gene>
<proteinExistence type="predicted"/>
<comment type="caution">
    <text evidence="1">The sequence shown here is derived from an EMBL/GenBank/DDBJ whole genome shotgun (WGS) entry which is preliminary data.</text>
</comment>
<keyword evidence="2" id="KW-1185">Reference proteome</keyword>